<organism evidence="1 2">
    <name type="scientific">Natrinema soli</name>
    <dbReference type="NCBI Taxonomy" id="1930624"/>
    <lineage>
        <taxon>Archaea</taxon>
        <taxon>Methanobacteriati</taxon>
        <taxon>Methanobacteriota</taxon>
        <taxon>Stenosarchaea group</taxon>
        <taxon>Halobacteria</taxon>
        <taxon>Halobacteriales</taxon>
        <taxon>Natrialbaceae</taxon>
        <taxon>Natrinema</taxon>
    </lineage>
</organism>
<evidence type="ECO:0008006" key="3">
    <source>
        <dbReference type="Google" id="ProtNLM"/>
    </source>
</evidence>
<name>A0ABD5SHI9_9EURY</name>
<gene>
    <name evidence="1" type="ORF">ACFQE6_06295</name>
</gene>
<proteinExistence type="predicted"/>
<dbReference type="EMBL" id="JBHSWV010000095">
    <property type="protein sequence ID" value="MFC6764656.1"/>
    <property type="molecule type" value="Genomic_DNA"/>
</dbReference>
<dbReference type="RefSeq" id="WP_273737718.1">
    <property type="nucleotide sequence ID" value="NZ_JAQIVI010000095.1"/>
</dbReference>
<evidence type="ECO:0000313" key="1">
    <source>
        <dbReference type="EMBL" id="MFC6764656.1"/>
    </source>
</evidence>
<dbReference type="AlphaFoldDB" id="A0ABD5SHI9"/>
<keyword evidence="2" id="KW-1185">Reference proteome</keyword>
<dbReference type="Proteomes" id="UP001596383">
    <property type="component" value="Unassembled WGS sequence"/>
</dbReference>
<sequence>MTTPTAELAVDALVEQAEELCSLHDHITRVIAALDVSQGSFSDQYAQTSTTDFAFKSVVRMFLYQHARGFNDSELHRRLKGTTYVFIRFELGRAPTQQAINYMWRRRFSLADRRAITATAHEIWAVAADHEIVTDGEPRLDPGEVSDALVTDEQIMQAIRTARDRGLGAFETDRAANARYPDDYSSSGRRISTWPTWGRRPHVGASIG</sequence>
<evidence type="ECO:0000313" key="2">
    <source>
        <dbReference type="Proteomes" id="UP001596383"/>
    </source>
</evidence>
<comment type="caution">
    <text evidence="1">The sequence shown here is derived from an EMBL/GenBank/DDBJ whole genome shotgun (WGS) entry which is preliminary data.</text>
</comment>
<protein>
    <recommendedName>
        <fullName evidence="3">Transposase</fullName>
    </recommendedName>
</protein>
<reference evidence="1 2" key="1">
    <citation type="journal article" date="2019" name="Int. J. Syst. Evol. Microbiol.">
        <title>The Global Catalogue of Microorganisms (GCM) 10K type strain sequencing project: providing services to taxonomists for standard genome sequencing and annotation.</title>
        <authorList>
            <consortium name="The Broad Institute Genomics Platform"/>
            <consortium name="The Broad Institute Genome Sequencing Center for Infectious Disease"/>
            <person name="Wu L."/>
            <person name="Ma J."/>
        </authorList>
    </citation>
    <scope>NUCLEOTIDE SEQUENCE [LARGE SCALE GENOMIC DNA]</scope>
    <source>
        <strain evidence="1 2">LMG 29247</strain>
    </source>
</reference>
<accession>A0ABD5SHI9</accession>